<dbReference type="PROSITE" id="PS50935">
    <property type="entry name" value="SSB"/>
    <property type="match status" value="1"/>
</dbReference>
<protein>
    <recommendedName>
        <fullName evidence="4">Single-stranded DNA-binding protein</fullName>
    </recommendedName>
</protein>
<evidence type="ECO:0000313" key="3">
    <source>
        <dbReference type="EMBL" id="QHR85540.1"/>
    </source>
</evidence>
<evidence type="ECO:0000256" key="2">
    <source>
        <dbReference type="PROSITE-ProRule" id="PRU00252"/>
    </source>
</evidence>
<evidence type="ECO:0000256" key="1">
    <source>
        <dbReference type="ARBA" id="ARBA00023125"/>
    </source>
</evidence>
<keyword evidence="3" id="KW-0150">Chloroplast</keyword>
<dbReference type="RefSeq" id="YP_874363.1">
    <property type="nucleotide sequence ID" value="NC_008588.1"/>
</dbReference>
<geneLocation type="chloroplast" evidence="3"/>
<dbReference type="AlphaFoldDB" id="A0A6B9XN38"/>
<sequence>MGDTNYIGGIVKIIETPKQRSLKNNITIVKFRVQLPQVRGSRIVNLTFWGNLANDVINYYKVNDYILIEGYISLREKSSLSSKPQTPKKTEITVLRVFPFLLSYDRSNEKA</sequence>
<dbReference type="InterPro" id="IPR012340">
    <property type="entry name" value="NA-bd_OB-fold"/>
</dbReference>
<dbReference type="SUPFAM" id="SSF50249">
    <property type="entry name" value="Nucleic acid-binding proteins"/>
    <property type="match status" value="1"/>
</dbReference>
<dbReference type="InterPro" id="IPR000424">
    <property type="entry name" value="Primosome_PriB/ssb"/>
</dbReference>
<proteinExistence type="predicted"/>
<name>A0A6B9XN38_PHATR</name>
<reference evidence="3" key="1">
    <citation type="submission" date="2020-01" db="EMBL/GenBank/DDBJ databases">
        <authorList>
            <person name="Li D."/>
        </authorList>
    </citation>
    <scope>NUCLEOTIDE SEQUENCE</scope>
    <source>
        <strain evidence="3">ICE-H</strain>
    </source>
</reference>
<dbReference type="GeneID" id="4524640"/>
<dbReference type="EMBL" id="MN937452">
    <property type="protein sequence ID" value="QHR85540.1"/>
    <property type="molecule type" value="Genomic_DNA"/>
</dbReference>
<organism evidence="3">
    <name type="scientific">Phaeodactylum tricornutum</name>
    <name type="common">Diatom</name>
    <dbReference type="NCBI Taxonomy" id="2850"/>
    <lineage>
        <taxon>Eukaryota</taxon>
        <taxon>Sar</taxon>
        <taxon>Stramenopiles</taxon>
        <taxon>Ochrophyta</taxon>
        <taxon>Bacillariophyta</taxon>
        <taxon>Bacillariophyceae</taxon>
        <taxon>Bacillariophycidae</taxon>
        <taxon>Naviculales</taxon>
        <taxon>Phaeodactylaceae</taxon>
        <taxon>Phaeodactylum</taxon>
    </lineage>
</organism>
<evidence type="ECO:0008006" key="4">
    <source>
        <dbReference type="Google" id="ProtNLM"/>
    </source>
</evidence>
<gene>
    <name evidence="3" type="primary">ycf41</name>
</gene>
<keyword evidence="1 2" id="KW-0238">DNA-binding</keyword>
<dbReference type="GO" id="GO:0003697">
    <property type="term" value="F:single-stranded DNA binding"/>
    <property type="evidence" value="ECO:0007669"/>
    <property type="project" value="InterPro"/>
</dbReference>
<dbReference type="Gene3D" id="2.40.50.140">
    <property type="entry name" value="Nucleic acid-binding proteins"/>
    <property type="match status" value="1"/>
</dbReference>
<accession>A0A6B9XN38</accession>
<keyword evidence="3" id="KW-0934">Plastid</keyword>